<keyword evidence="5" id="KW-1185">Reference proteome</keyword>
<dbReference type="PANTHER" id="PTHR44051:SF8">
    <property type="entry name" value="GLUTATHIONE S-TRANSFERASE GSTA"/>
    <property type="match status" value="1"/>
</dbReference>
<reference evidence="4 5" key="1">
    <citation type="submission" date="2013-02" db="EMBL/GenBank/DDBJ databases">
        <authorList>
            <person name="Fiebig A."/>
            <person name="Goeker M."/>
            <person name="Klenk H.-P.P."/>
        </authorList>
    </citation>
    <scope>NUCLEOTIDE SEQUENCE [LARGE SCALE GENOMIC DNA]</scope>
    <source>
        <strain evidence="4 5">DSM 19309</strain>
    </source>
</reference>
<evidence type="ECO:0000259" key="2">
    <source>
        <dbReference type="PROSITE" id="PS50404"/>
    </source>
</evidence>
<dbReference type="InterPro" id="IPR040079">
    <property type="entry name" value="Glutathione_S-Trfase"/>
</dbReference>
<keyword evidence="4" id="KW-0808">Transferase</keyword>
<dbReference type="SUPFAM" id="SSF47616">
    <property type="entry name" value="GST C-terminal domain-like"/>
    <property type="match status" value="1"/>
</dbReference>
<comment type="caution">
    <text evidence="4">The sequence shown here is derived from an EMBL/GenBank/DDBJ whole genome shotgun (WGS) entry which is preliminary data.</text>
</comment>
<dbReference type="Pfam" id="PF02798">
    <property type="entry name" value="GST_N"/>
    <property type="match status" value="1"/>
</dbReference>
<feature type="domain" description="GST C-terminal" evidence="3">
    <location>
        <begin position="36"/>
        <end position="162"/>
    </location>
</feature>
<evidence type="ECO:0000259" key="3">
    <source>
        <dbReference type="PROSITE" id="PS50405"/>
    </source>
</evidence>
<dbReference type="PATRIC" id="fig|442562.3.peg.141"/>
<dbReference type="Gene3D" id="1.20.1050.10">
    <property type="match status" value="1"/>
</dbReference>
<dbReference type="RefSeq" id="WP_245639365.1">
    <property type="nucleotide sequence ID" value="NZ_KK088615.1"/>
</dbReference>
<dbReference type="InterPro" id="IPR010987">
    <property type="entry name" value="Glutathione-S-Trfase_C-like"/>
</dbReference>
<dbReference type="Proteomes" id="UP000019666">
    <property type="component" value="Unassembled WGS sequence"/>
</dbReference>
<dbReference type="Gene3D" id="3.40.30.10">
    <property type="entry name" value="Glutaredoxin"/>
    <property type="match status" value="1"/>
</dbReference>
<dbReference type="CDD" id="cd03207">
    <property type="entry name" value="GST_C_8"/>
    <property type="match status" value="1"/>
</dbReference>
<dbReference type="AlphaFoldDB" id="A0A017HV89"/>
<dbReference type="SFLD" id="SFLDS00019">
    <property type="entry name" value="Glutathione_Transferase_(cytos"/>
    <property type="match status" value="1"/>
</dbReference>
<evidence type="ECO:0000313" key="5">
    <source>
        <dbReference type="Proteomes" id="UP000019666"/>
    </source>
</evidence>
<protein>
    <submittedName>
        <fullName evidence="4">Glutathione S-transferase</fullName>
        <ecNumber evidence="4">2.5.1.18</ecNumber>
    </submittedName>
</protein>
<dbReference type="STRING" id="442562.Rumeso_00140"/>
<dbReference type="PROSITE" id="PS50405">
    <property type="entry name" value="GST_CTER"/>
    <property type="match status" value="1"/>
</dbReference>
<dbReference type="InterPro" id="IPR004046">
    <property type="entry name" value="GST_C"/>
</dbReference>
<dbReference type="InterPro" id="IPR036282">
    <property type="entry name" value="Glutathione-S-Trfase_C_sf"/>
</dbReference>
<evidence type="ECO:0000313" key="4">
    <source>
        <dbReference type="EMBL" id="EYD78311.1"/>
    </source>
</evidence>
<dbReference type="EC" id="2.5.1.18" evidence="4"/>
<accession>A0A017HV89</accession>
<dbReference type="PANTHER" id="PTHR44051">
    <property type="entry name" value="GLUTATHIONE S-TRANSFERASE-RELATED"/>
    <property type="match status" value="1"/>
</dbReference>
<dbReference type="InterPro" id="IPR004045">
    <property type="entry name" value="Glutathione_S-Trfase_N"/>
</dbReference>
<gene>
    <name evidence="4" type="ORF">Rumeso_00140</name>
</gene>
<feature type="domain" description="GST N-terminal" evidence="2">
    <location>
        <begin position="1"/>
        <end position="32"/>
    </location>
</feature>
<dbReference type="SUPFAM" id="SSF52833">
    <property type="entry name" value="Thioredoxin-like"/>
    <property type="match status" value="1"/>
</dbReference>
<dbReference type="GO" id="GO:0004364">
    <property type="term" value="F:glutathione transferase activity"/>
    <property type="evidence" value="ECO:0007669"/>
    <property type="project" value="UniProtKB-EC"/>
</dbReference>
<dbReference type="HOGENOM" id="CLU_011226_5_1_5"/>
<evidence type="ECO:0000256" key="1">
    <source>
        <dbReference type="RuleBase" id="RU003494"/>
    </source>
</evidence>
<dbReference type="InterPro" id="IPR036249">
    <property type="entry name" value="Thioredoxin-like_sf"/>
</dbReference>
<organism evidence="4 5">
    <name type="scientific">Rubellimicrobium mesophilum DSM 19309</name>
    <dbReference type="NCBI Taxonomy" id="442562"/>
    <lineage>
        <taxon>Bacteria</taxon>
        <taxon>Pseudomonadati</taxon>
        <taxon>Pseudomonadota</taxon>
        <taxon>Alphaproteobacteria</taxon>
        <taxon>Rhodobacterales</taxon>
        <taxon>Roseobacteraceae</taxon>
        <taxon>Rubellimicrobium</taxon>
    </lineage>
</organism>
<sequence>MGAIPVLEDDGLVLAESLAINLYLARRHGGDLGPRDEAENALMVQWALFGAASVEEPALAIQNAYQYGRTETEEGRAEVERAKERLHRPLKALEAHLGVRQWMVGSRFTVADINLAEIVRYAQADAGLLPLYPAVDGWLRMCQGRPAFQRMWDERSREPVRP</sequence>
<dbReference type="EMBL" id="AOSK01000005">
    <property type="protein sequence ID" value="EYD78311.1"/>
    <property type="molecule type" value="Genomic_DNA"/>
</dbReference>
<dbReference type="PROSITE" id="PS50404">
    <property type="entry name" value="GST_NTER"/>
    <property type="match status" value="1"/>
</dbReference>
<comment type="similarity">
    <text evidence="1">Belongs to the GST superfamily.</text>
</comment>
<name>A0A017HV89_9RHOB</name>
<dbReference type="Pfam" id="PF00043">
    <property type="entry name" value="GST_C"/>
    <property type="match status" value="1"/>
</dbReference>
<proteinExistence type="inferred from homology"/>